<evidence type="ECO:0000313" key="1">
    <source>
        <dbReference type="EMBL" id="GAA1763846.1"/>
    </source>
</evidence>
<proteinExistence type="predicted"/>
<reference evidence="2" key="1">
    <citation type="journal article" date="2019" name="Int. J. Syst. Evol. Microbiol.">
        <title>The Global Catalogue of Microorganisms (GCM) 10K type strain sequencing project: providing services to taxonomists for standard genome sequencing and annotation.</title>
        <authorList>
            <consortium name="The Broad Institute Genomics Platform"/>
            <consortium name="The Broad Institute Genome Sequencing Center for Infectious Disease"/>
            <person name="Wu L."/>
            <person name="Ma J."/>
        </authorList>
    </citation>
    <scope>NUCLEOTIDE SEQUENCE [LARGE SCALE GENOMIC DNA]</scope>
    <source>
        <strain evidence="2">JCM 13249</strain>
    </source>
</reference>
<sequence length="145" mass="14699">MGTWGTGPFGSDGALDLLDELAELEEDERLAELGRILSATSENPELLMSEVYPDEVVAAAALVAISLPGGASIGGSQGEAVADELAAAALSVPAFELAGQALMALNSVAGQGGLWLSGWTDDEKLASATQTVTQLRVVLESVVGS</sequence>
<dbReference type="InterPro" id="IPR025355">
    <property type="entry name" value="DUF4259"/>
</dbReference>
<name>A0ABP4WVE4_9ACTN</name>
<dbReference type="Proteomes" id="UP001500655">
    <property type="component" value="Unassembled WGS sequence"/>
</dbReference>
<keyword evidence="2" id="KW-1185">Reference proteome</keyword>
<gene>
    <name evidence="1" type="ORF">GCM10009681_38640</name>
</gene>
<evidence type="ECO:0000313" key="2">
    <source>
        <dbReference type="Proteomes" id="UP001500655"/>
    </source>
</evidence>
<dbReference type="Pfam" id="PF14078">
    <property type="entry name" value="DUF4259"/>
    <property type="match status" value="1"/>
</dbReference>
<dbReference type="EMBL" id="BAAALS010000019">
    <property type="protein sequence ID" value="GAA1763846.1"/>
    <property type="molecule type" value="Genomic_DNA"/>
</dbReference>
<organism evidence="1 2">
    <name type="scientific">Luedemannella helvata</name>
    <dbReference type="NCBI Taxonomy" id="349315"/>
    <lineage>
        <taxon>Bacteria</taxon>
        <taxon>Bacillati</taxon>
        <taxon>Actinomycetota</taxon>
        <taxon>Actinomycetes</taxon>
        <taxon>Micromonosporales</taxon>
        <taxon>Micromonosporaceae</taxon>
        <taxon>Luedemannella</taxon>
    </lineage>
</organism>
<comment type="caution">
    <text evidence="1">The sequence shown here is derived from an EMBL/GenBank/DDBJ whole genome shotgun (WGS) entry which is preliminary data.</text>
</comment>
<evidence type="ECO:0008006" key="3">
    <source>
        <dbReference type="Google" id="ProtNLM"/>
    </source>
</evidence>
<dbReference type="RefSeq" id="WP_344083670.1">
    <property type="nucleotide sequence ID" value="NZ_BAAALS010000019.1"/>
</dbReference>
<accession>A0ABP4WVE4</accession>
<protein>
    <recommendedName>
        <fullName evidence="3">DUF4259 domain-containing protein</fullName>
    </recommendedName>
</protein>